<dbReference type="GO" id="GO:0051287">
    <property type="term" value="F:NAD binding"/>
    <property type="evidence" value="ECO:0007669"/>
    <property type="project" value="InterPro"/>
</dbReference>
<sequence length="399" mass="44801">MAQTKVAKEYYETSSLAKFNFQPYWPEKKLRICVTGAGGFIASHLAKRLKTEGHYIIGCDWKRNEHMPEEMFCHEFHLVDLRVYENCKKVVQGCEHVFNLAADMGGMGFIQSNHSVIMYNNTMISFNMMEVSRVLDVKRFFYASSACIYPEGRQLETEIEGGGLKEEHAWPAQPQDAYGLEKLATEELCKHYDKDFGIECRIARFHNIYGPYGTWKGGREKAPAAFCRKALTSTKDFEMWGDGKQTRSFTYIDDCVEGILRITKSDFKEPLNLGSSEMVSMNGMAETILEFDAKKLPIRHIPGPEGVRGRNSDNQLILQQLGWEPTIKLADGLRLTYHWIKAQLAEEGGDSSLYSKSNVVQTSAPRELGSVGPDKAATNAVRQGFEAAAPATSNGTVKA</sequence>
<dbReference type="Gene3D" id="3.90.25.10">
    <property type="entry name" value="UDP-galactose 4-epimerase, domain 1"/>
    <property type="match status" value="1"/>
</dbReference>
<reference evidence="4 5" key="1">
    <citation type="journal article" date="2024" name="Nat. Commun.">
        <title>Phylogenomics reveals the evolutionary origins of lichenization in chlorophyte algae.</title>
        <authorList>
            <person name="Puginier C."/>
            <person name="Libourel C."/>
            <person name="Otte J."/>
            <person name="Skaloud P."/>
            <person name="Haon M."/>
            <person name="Grisel S."/>
            <person name="Petersen M."/>
            <person name="Berrin J.G."/>
            <person name="Delaux P.M."/>
            <person name="Dal Grande F."/>
            <person name="Keller J."/>
        </authorList>
    </citation>
    <scope>NUCLEOTIDE SEQUENCE [LARGE SCALE GENOMIC DNA]</scope>
    <source>
        <strain evidence="4 5">SAG 2523</strain>
    </source>
</reference>
<evidence type="ECO:0000259" key="3">
    <source>
        <dbReference type="Pfam" id="PF01370"/>
    </source>
</evidence>
<dbReference type="InterPro" id="IPR001509">
    <property type="entry name" value="Epimerase_deHydtase"/>
</dbReference>
<gene>
    <name evidence="4" type="ORF">WJX84_007695</name>
</gene>
<evidence type="ECO:0000313" key="4">
    <source>
        <dbReference type="EMBL" id="KAK9863934.1"/>
    </source>
</evidence>
<dbReference type="CDD" id="cd05273">
    <property type="entry name" value="GME-like_SDR_e"/>
    <property type="match status" value="1"/>
</dbReference>
<feature type="domain" description="NAD-dependent epimerase/dehydratase" evidence="3">
    <location>
        <begin position="32"/>
        <end position="265"/>
    </location>
</feature>
<protein>
    <recommendedName>
        <fullName evidence="3">NAD-dependent epimerase/dehydratase domain-containing protein</fullName>
    </recommendedName>
</protein>
<organism evidence="4 5">
    <name type="scientific">Apatococcus fuscideae</name>
    <dbReference type="NCBI Taxonomy" id="2026836"/>
    <lineage>
        <taxon>Eukaryota</taxon>
        <taxon>Viridiplantae</taxon>
        <taxon>Chlorophyta</taxon>
        <taxon>core chlorophytes</taxon>
        <taxon>Trebouxiophyceae</taxon>
        <taxon>Chlorellales</taxon>
        <taxon>Chlorellaceae</taxon>
        <taxon>Apatococcus</taxon>
    </lineage>
</organism>
<keyword evidence="2" id="KW-0520">NAD</keyword>
<dbReference type="Proteomes" id="UP001485043">
    <property type="component" value="Unassembled WGS sequence"/>
</dbReference>
<dbReference type="Pfam" id="PF01370">
    <property type="entry name" value="Epimerase"/>
    <property type="match status" value="1"/>
</dbReference>
<dbReference type="Gene3D" id="3.40.50.720">
    <property type="entry name" value="NAD(P)-binding Rossmann-like Domain"/>
    <property type="match status" value="1"/>
</dbReference>
<dbReference type="InterPro" id="IPR036291">
    <property type="entry name" value="NAD(P)-bd_dom_sf"/>
</dbReference>
<evidence type="ECO:0000313" key="5">
    <source>
        <dbReference type="Proteomes" id="UP001485043"/>
    </source>
</evidence>
<keyword evidence="5" id="KW-1185">Reference proteome</keyword>
<name>A0AAW1T568_9CHLO</name>
<dbReference type="InterPro" id="IPR033890">
    <property type="entry name" value="GDP-Man_epi"/>
</dbReference>
<evidence type="ECO:0000256" key="1">
    <source>
        <dbReference type="ARBA" id="ARBA00007637"/>
    </source>
</evidence>
<dbReference type="AlphaFoldDB" id="A0AAW1T568"/>
<accession>A0AAW1T568</accession>
<dbReference type="SUPFAM" id="SSF51735">
    <property type="entry name" value="NAD(P)-binding Rossmann-fold domains"/>
    <property type="match status" value="1"/>
</dbReference>
<evidence type="ECO:0000256" key="2">
    <source>
        <dbReference type="ARBA" id="ARBA00023027"/>
    </source>
</evidence>
<dbReference type="EMBL" id="JALJOV010000413">
    <property type="protein sequence ID" value="KAK9863934.1"/>
    <property type="molecule type" value="Genomic_DNA"/>
</dbReference>
<comment type="caution">
    <text evidence="4">The sequence shown here is derived from an EMBL/GenBank/DDBJ whole genome shotgun (WGS) entry which is preliminary data.</text>
</comment>
<dbReference type="PANTHER" id="PTHR43574">
    <property type="entry name" value="EPIMERASE-RELATED"/>
    <property type="match status" value="1"/>
</dbReference>
<proteinExistence type="inferred from homology"/>
<dbReference type="GO" id="GO:0047918">
    <property type="term" value="F:GDP-mannose 3,5-epimerase activity"/>
    <property type="evidence" value="ECO:0007669"/>
    <property type="project" value="InterPro"/>
</dbReference>
<comment type="similarity">
    <text evidence="1">Belongs to the NAD(P)-dependent epimerase/dehydratase family.</text>
</comment>